<dbReference type="EMBL" id="CP003040">
    <property type="protein sequence ID" value="AEN95722.1"/>
    <property type="molecule type" value="Genomic_DNA"/>
</dbReference>
<dbReference type="KEGG" id="rho:RHOM_03000"/>
<gene>
    <name evidence="1" type="ordered locus">RHOM_03000</name>
</gene>
<dbReference type="STRING" id="585394.RHOM_03000"/>
<evidence type="ECO:0000313" key="1">
    <source>
        <dbReference type="EMBL" id="AEN95722.1"/>
    </source>
</evidence>
<proteinExistence type="predicted"/>
<dbReference type="Proteomes" id="UP000008178">
    <property type="component" value="Chromosome"/>
</dbReference>
<reference evidence="1 2" key="1">
    <citation type="journal article" date="2015" name="Genome Announc.">
        <title>Complete genome sequence of the human gut symbiont Roseburia hominis.</title>
        <authorList>
            <person name="Travis A.J."/>
            <person name="Kelly D."/>
            <person name="Flint H.J."/>
            <person name="Aminov R.I."/>
        </authorList>
    </citation>
    <scope>NUCLEOTIDE SEQUENCE [LARGE SCALE GENOMIC DNA]</scope>
    <source>
        <strain evidence="2">DSM 16839 / JCM 17582 / NCIMB 14029 / A2-183</strain>
    </source>
</reference>
<organism evidence="1 2">
    <name type="scientific">Roseburia hominis (strain DSM 16839 / JCM 17582 / NCIMB 14029 / A2-183)</name>
    <dbReference type="NCBI Taxonomy" id="585394"/>
    <lineage>
        <taxon>Bacteria</taxon>
        <taxon>Bacillati</taxon>
        <taxon>Bacillota</taxon>
        <taxon>Clostridia</taxon>
        <taxon>Lachnospirales</taxon>
        <taxon>Lachnospiraceae</taxon>
        <taxon>Roseburia</taxon>
    </lineage>
</organism>
<name>G2T0P0_ROSHA</name>
<dbReference type="HOGENOM" id="CLU_3383577_0_0_9"/>
<accession>G2T0P0</accession>
<protein>
    <submittedName>
        <fullName evidence="1">Uncharacterized protein</fullName>
    </submittedName>
</protein>
<evidence type="ECO:0000313" key="2">
    <source>
        <dbReference type="Proteomes" id="UP000008178"/>
    </source>
</evidence>
<keyword evidence="2" id="KW-1185">Reference proteome</keyword>
<sequence>MHTYTGKRNPGTESKIRSGIFCVEKHGKRKLHI</sequence>
<dbReference type="AlphaFoldDB" id="G2T0P0"/>